<feature type="region of interest" description="Disordered" evidence="1">
    <location>
        <begin position="152"/>
        <end position="174"/>
    </location>
</feature>
<protein>
    <submittedName>
        <fullName evidence="2">Uncharacterized protein</fullName>
    </submittedName>
</protein>
<feature type="compositionally biased region" description="Polar residues" evidence="1">
    <location>
        <begin position="155"/>
        <end position="169"/>
    </location>
</feature>
<name>A0A7D9IHG3_PARCT</name>
<dbReference type="InterPro" id="IPR013694">
    <property type="entry name" value="VIT"/>
</dbReference>
<organism evidence="2 3">
    <name type="scientific">Paramuricea clavata</name>
    <name type="common">Red gorgonian</name>
    <name type="synonym">Violescent sea-whip</name>
    <dbReference type="NCBI Taxonomy" id="317549"/>
    <lineage>
        <taxon>Eukaryota</taxon>
        <taxon>Metazoa</taxon>
        <taxon>Cnidaria</taxon>
        <taxon>Anthozoa</taxon>
        <taxon>Octocorallia</taxon>
        <taxon>Malacalcyonacea</taxon>
        <taxon>Plexauridae</taxon>
        <taxon>Paramuricea</taxon>
    </lineage>
</organism>
<dbReference type="SUPFAM" id="SSF53300">
    <property type="entry name" value="vWA-like"/>
    <property type="match status" value="1"/>
</dbReference>
<proteinExistence type="predicted"/>
<dbReference type="PROSITE" id="PS50234">
    <property type="entry name" value="VWFA"/>
    <property type="match status" value="1"/>
</dbReference>
<dbReference type="InterPro" id="IPR036465">
    <property type="entry name" value="vWFA_dom_sf"/>
</dbReference>
<dbReference type="Pfam" id="PF08487">
    <property type="entry name" value="VIT"/>
    <property type="match status" value="1"/>
</dbReference>
<dbReference type="AlphaFoldDB" id="A0A7D9IHG3"/>
<dbReference type="EMBL" id="CACRXK020005874">
    <property type="protein sequence ID" value="CAB4007680.1"/>
    <property type="molecule type" value="Genomic_DNA"/>
</dbReference>
<reference evidence="2" key="1">
    <citation type="submission" date="2020-04" db="EMBL/GenBank/DDBJ databases">
        <authorList>
            <person name="Alioto T."/>
            <person name="Alioto T."/>
            <person name="Gomez Garrido J."/>
        </authorList>
    </citation>
    <scope>NUCLEOTIDE SEQUENCE</scope>
    <source>
        <strain evidence="2">A484AB</strain>
    </source>
</reference>
<sequence>MLLEGLFICGQNEAIPLKSLSVQAFLQGYVVGFRSTLTYENNTSNPLEVLFRTPVDDSYAVVGLEACIDGRKIRAEVQEKGKARQMYQEAISRGRTAAFGEEKEGDIFSLVLGNLPQGEKAVLQLTMVGELAVEPDGAVRFVLPTVLKPRYAPPGSTNPLAPENPTSGSGPVYHATGPPEYKFDLVINGAPGIEDVTSPSHEIHVENSGQNINVSLAEDKQTDIVILVQPKEAHKPLVIVEPGLSNGENDFQKNTVIMVSFFPKFKGDTSCLQAACEFVFVIDRSGSMAGSYIKDAAQTLLLFLKSIPEGCYFNVIGFGSSYKLLFPESVAYNQENLEIAVKHAENLQADLGGTELFDPLKNIFSHAPMKGLPRQIFVLTDGSITNTESVIKLVAKNSNKSRCFSFGIGSGASSTLVKGIAEAGKGAAEFITSGERMQAKVKLVNQQNVKGLTFLF</sequence>
<dbReference type="SMART" id="SM00609">
    <property type="entry name" value="VIT"/>
    <property type="match status" value="1"/>
</dbReference>
<dbReference type="SMART" id="SM00327">
    <property type="entry name" value="VWA"/>
    <property type="match status" value="1"/>
</dbReference>
<evidence type="ECO:0000256" key="1">
    <source>
        <dbReference type="SAM" id="MobiDB-lite"/>
    </source>
</evidence>
<evidence type="ECO:0000313" key="3">
    <source>
        <dbReference type="Proteomes" id="UP001152795"/>
    </source>
</evidence>
<dbReference type="Proteomes" id="UP001152795">
    <property type="component" value="Unassembled WGS sequence"/>
</dbReference>
<keyword evidence="3" id="KW-1185">Reference proteome</keyword>
<dbReference type="OrthoDB" id="5980706at2759"/>
<dbReference type="Pfam" id="PF13768">
    <property type="entry name" value="VWA_3"/>
    <property type="match status" value="1"/>
</dbReference>
<gene>
    <name evidence="2" type="ORF">PACLA_8A023141</name>
</gene>
<dbReference type="Gene3D" id="3.40.50.410">
    <property type="entry name" value="von Willebrand factor, type A domain"/>
    <property type="match status" value="1"/>
</dbReference>
<dbReference type="PROSITE" id="PS51468">
    <property type="entry name" value="VIT"/>
    <property type="match status" value="1"/>
</dbReference>
<dbReference type="InterPro" id="IPR002035">
    <property type="entry name" value="VWF_A"/>
</dbReference>
<dbReference type="PANTHER" id="PTHR45737">
    <property type="entry name" value="VON WILLEBRAND FACTOR A DOMAIN-CONTAINING PROTEIN 5A"/>
    <property type="match status" value="1"/>
</dbReference>
<evidence type="ECO:0000313" key="2">
    <source>
        <dbReference type="EMBL" id="CAB4007680.1"/>
    </source>
</evidence>
<comment type="caution">
    <text evidence="2">The sequence shown here is derived from an EMBL/GenBank/DDBJ whole genome shotgun (WGS) entry which is preliminary data.</text>
</comment>
<accession>A0A7D9IHG3</accession>
<dbReference type="PANTHER" id="PTHR45737:SF6">
    <property type="entry name" value="VON WILLEBRAND FACTOR A DOMAIN-CONTAINING PROTEIN 5A"/>
    <property type="match status" value="1"/>
</dbReference>